<proteinExistence type="inferred from homology"/>
<feature type="domain" description="C2H2-type" evidence="13">
    <location>
        <begin position="479"/>
        <end position="508"/>
    </location>
</feature>
<evidence type="ECO:0000256" key="5">
    <source>
        <dbReference type="ARBA" id="ARBA00022771"/>
    </source>
</evidence>
<reference evidence="14" key="1">
    <citation type="journal article" date="2023" name="Mol. Biol. Evol.">
        <title>Third-Generation Sequencing Reveals the Adaptive Role of the Epigenome in Three Deep-Sea Polychaetes.</title>
        <authorList>
            <person name="Perez M."/>
            <person name="Aroh O."/>
            <person name="Sun Y."/>
            <person name="Lan Y."/>
            <person name="Juniper S.K."/>
            <person name="Young C.R."/>
            <person name="Angers B."/>
            <person name="Qian P.Y."/>
        </authorList>
    </citation>
    <scope>NUCLEOTIDE SEQUENCE</scope>
    <source>
        <strain evidence="14">R07B-5</strain>
    </source>
</reference>
<organism evidence="14 15">
    <name type="scientific">Ridgeia piscesae</name>
    <name type="common">Tubeworm</name>
    <dbReference type="NCBI Taxonomy" id="27915"/>
    <lineage>
        <taxon>Eukaryota</taxon>
        <taxon>Metazoa</taxon>
        <taxon>Spiralia</taxon>
        <taxon>Lophotrochozoa</taxon>
        <taxon>Annelida</taxon>
        <taxon>Polychaeta</taxon>
        <taxon>Sedentaria</taxon>
        <taxon>Canalipalpata</taxon>
        <taxon>Sabellida</taxon>
        <taxon>Siboglinidae</taxon>
        <taxon>Ridgeia</taxon>
    </lineage>
</organism>
<sequence>MAQALFEALAAGVAGMDSQTALAVQSLLESQTVAEQPAQVEDEDVFQCGKCKKQFNSLSTFVSHKQNRCTPAVLHQGGAIGCMSRVVNQAPPGSDANGSFSASVTHILNKQQNLTGYNPIPQSPLTQSLAQGMVLTDDLMPFPGLEQAISNSTLQVGASMQGNPFLSQVSSGGGTCPMTTSTNFATIATQSFASGNSAFTSAIPMNPVQLQQVAAPQSTLELQQVITDGTTSIGVGPPKMMTLPVVKPNATKIASPKMSAGVPNTSLITVITDLDTNTVTHQCHGGAKVDGNLLLLESAIDAGGDTVGVVSATKKKLKCQYCDKLFTKNFDLQQHVRSHTGEKPFQCIVCGRAFAQKSNVKKHMQTHKVWPQGMAHTLPEQPSPELVVTTSEGVVEGVTEGVVPNQIQNVEVNLNNELTGVRSRVQMSISPETNDSDAKSNSVKIVVDNTYICQYCAQKFKSYFQLKSHMVEHKSEQVYKCIMSTCSLTFTDLDSFLEHTKTHEDEMNYRCHVCNKHFPSLYELGVHQYSHSLYPNQGPKPGPKHFRCVKCNNKYATPEALHHHMVTTTHKFSCPHCTKTFTCERYLRRHLPTHGTIGEYECEVCKKCFKTDHYLKMHMLIHSGEKPFLCDQCSAAFNRKDKLKRHMLIHEPNKKYKCPFKSHTGCTKAFNRPDKLKAHIITHSGIKPYQCGQCGKMFSRRPHLVDHERLHRNDYRYSCAKCGKGFLRMQVFKRHRCRGGEDDDGDDTAATTDETQPRVTKMRRRPVRRKMPQPPKKRLITVTEESIKAAAAAGPRLRRGRPRKAKTISSQDNNVIVIQPLTSAGGKADMTPGTTVVTTAGVTGNADRSLTMNVDANGLLQPKLNVTVNMREGVNTSEATRLERDQLAELTADSGGGYSGEMVDNVVCSMATLQSLSLVPTGDSDAKLVVGGMLTADGSRVVSMSDGTLGTMPSSVTYVSVPVTSMTDLGGGNMGTTYVTADTCNPTEHLASTVTDHRSAYGSNARTVLSESAIAMTGHSDTDVTYVTADHNGVVHVANPSLLTHGQAADTVAYLTATATDHNMAAMVSMSDAGQVDAPVTYVTLEQLAQYQTAGDAMLDGTDALLATSEDILKVTNA</sequence>
<feature type="domain" description="C2H2-type" evidence="13">
    <location>
        <begin position="509"/>
        <end position="532"/>
    </location>
</feature>
<dbReference type="FunFam" id="3.30.160.60:FF:001225">
    <property type="entry name" value="zinc finger protein 341 isoform X2"/>
    <property type="match status" value="1"/>
</dbReference>
<keyword evidence="7" id="KW-0805">Transcription regulation</keyword>
<evidence type="ECO:0000313" key="14">
    <source>
        <dbReference type="EMBL" id="KAK2189457.1"/>
    </source>
</evidence>
<feature type="domain" description="C2H2-type" evidence="13">
    <location>
        <begin position="546"/>
        <end position="575"/>
    </location>
</feature>
<evidence type="ECO:0000259" key="13">
    <source>
        <dbReference type="PROSITE" id="PS50157"/>
    </source>
</evidence>
<feature type="domain" description="C2H2-type" evidence="13">
    <location>
        <begin position="656"/>
        <end position="688"/>
    </location>
</feature>
<protein>
    <recommendedName>
        <fullName evidence="13">C2H2-type domain-containing protein</fullName>
    </recommendedName>
</protein>
<feature type="compositionally biased region" description="Basic residues" evidence="12">
    <location>
        <begin position="760"/>
        <end position="775"/>
    </location>
</feature>
<evidence type="ECO:0000313" key="15">
    <source>
        <dbReference type="Proteomes" id="UP001209878"/>
    </source>
</evidence>
<keyword evidence="8" id="KW-0238">DNA-binding</keyword>
<dbReference type="FunFam" id="3.30.160.60:FF:000679">
    <property type="entry name" value="Zinc finger protein 341"/>
    <property type="match status" value="1"/>
</dbReference>
<dbReference type="SMART" id="SM00355">
    <property type="entry name" value="ZnF_C2H2"/>
    <property type="match status" value="13"/>
</dbReference>
<evidence type="ECO:0000256" key="2">
    <source>
        <dbReference type="ARBA" id="ARBA00006991"/>
    </source>
</evidence>
<feature type="domain" description="C2H2-type" evidence="13">
    <location>
        <begin position="345"/>
        <end position="367"/>
    </location>
</feature>
<comment type="subcellular location">
    <subcellularLocation>
        <location evidence="1">Nucleus</location>
    </subcellularLocation>
</comment>
<dbReference type="FunFam" id="3.30.160.60:FF:000088">
    <property type="entry name" value="Zinc finger and SCAN domain containing 2"/>
    <property type="match status" value="1"/>
</dbReference>
<feature type="domain" description="C2H2-type" evidence="13">
    <location>
        <begin position="572"/>
        <end position="594"/>
    </location>
</feature>
<comment type="caution">
    <text evidence="14">The sequence shown here is derived from an EMBL/GenBank/DDBJ whole genome shotgun (WGS) entry which is preliminary data.</text>
</comment>
<keyword evidence="3" id="KW-0479">Metal-binding</keyword>
<evidence type="ECO:0000256" key="4">
    <source>
        <dbReference type="ARBA" id="ARBA00022737"/>
    </source>
</evidence>
<feature type="domain" description="C2H2-type" evidence="13">
    <location>
        <begin position="46"/>
        <end position="80"/>
    </location>
</feature>
<feature type="domain" description="C2H2-type" evidence="13">
    <location>
        <begin position="689"/>
        <end position="716"/>
    </location>
</feature>
<feature type="domain" description="C2H2-type" evidence="13">
    <location>
        <begin position="451"/>
        <end position="478"/>
    </location>
</feature>
<dbReference type="GO" id="GO:0000977">
    <property type="term" value="F:RNA polymerase II transcription regulatory region sequence-specific DNA binding"/>
    <property type="evidence" value="ECO:0007669"/>
    <property type="project" value="TreeGrafter"/>
</dbReference>
<dbReference type="PROSITE" id="PS50157">
    <property type="entry name" value="ZINC_FINGER_C2H2_2"/>
    <property type="match status" value="13"/>
</dbReference>
<dbReference type="SUPFAM" id="SSF57667">
    <property type="entry name" value="beta-beta-alpha zinc fingers"/>
    <property type="match status" value="5"/>
</dbReference>
<feature type="domain" description="C2H2-type" evidence="13">
    <location>
        <begin position="717"/>
        <end position="736"/>
    </location>
</feature>
<dbReference type="FunFam" id="3.30.160.60:FF:000618">
    <property type="entry name" value="zinc finger protein 341 isoform X1"/>
    <property type="match status" value="1"/>
</dbReference>
<evidence type="ECO:0000256" key="12">
    <source>
        <dbReference type="SAM" id="MobiDB-lite"/>
    </source>
</evidence>
<feature type="domain" description="C2H2-type" evidence="13">
    <location>
        <begin position="600"/>
        <end position="627"/>
    </location>
</feature>
<dbReference type="GO" id="GO:0000981">
    <property type="term" value="F:DNA-binding transcription factor activity, RNA polymerase II-specific"/>
    <property type="evidence" value="ECO:0007669"/>
    <property type="project" value="TreeGrafter"/>
</dbReference>
<comment type="similarity">
    <text evidence="2">Belongs to the krueppel C2H2-type zinc-finger protein family.</text>
</comment>
<keyword evidence="10" id="KW-0539">Nucleus</keyword>
<dbReference type="Pfam" id="PF00096">
    <property type="entry name" value="zf-C2H2"/>
    <property type="match status" value="6"/>
</dbReference>
<evidence type="ECO:0000256" key="3">
    <source>
        <dbReference type="ARBA" id="ARBA00022723"/>
    </source>
</evidence>
<dbReference type="PANTHER" id="PTHR24381">
    <property type="entry name" value="ZINC FINGER PROTEIN"/>
    <property type="match status" value="1"/>
</dbReference>
<dbReference type="InterPro" id="IPR013087">
    <property type="entry name" value="Znf_C2H2_type"/>
</dbReference>
<dbReference type="Proteomes" id="UP001209878">
    <property type="component" value="Unassembled WGS sequence"/>
</dbReference>
<feature type="region of interest" description="Disordered" evidence="12">
    <location>
        <begin position="737"/>
        <end position="775"/>
    </location>
</feature>
<gene>
    <name evidence="14" type="ORF">NP493_106g05031</name>
</gene>
<dbReference type="PANTHER" id="PTHR24381:SF393">
    <property type="entry name" value="CHROMATIN-LINKED ADAPTOR FOR MSL PROTEINS, ISOFORM B"/>
    <property type="match status" value="1"/>
</dbReference>
<dbReference type="GO" id="GO:0008270">
    <property type="term" value="F:zinc ion binding"/>
    <property type="evidence" value="ECO:0007669"/>
    <property type="project" value="UniProtKB-KW"/>
</dbReference>
<evidence type="ECO:0000256" key="6">
    <source>
        <dbReference type="ARBA" id="ARBA00022833"/>
    </source>
</evidence>
<accession>A0AAD9P7A8</accession>
<evidence type="ECO:0000256" key="8">
    <source>
        <dbReference type="ARBA" id="ARBA00023125"/>
    </source>
</evidence>
<keyword evidence="15" id="KW-1185">Reference proteome</keyword>
<feature type="domain" description="C2H2-type" evidence="13">
    <location>
        <begin position="628"/>
        <end position="655"/>
    </location>
</feature>
<dbReference type="GO" id="GO:0005634">
    <property type="term" value="C:nucleus"/>
    <property type="evidence" value="ECO:0007669"/>
    <property type="project" value="UniProtKB-SubCell"/>
</dbReference>
<dbReference type="AlphaFoldDB" id="A0AAD9P7A8"/>
<feature type="compositionally biased region" description="Low complexity" evidence="12">
    <location>
        <begin position="748"/>
        <end position="759"/>
    </location>
</feature>
<evidence type="ECO:0000256" key="7">
    <source>
        <dbReference type="ARBA" id="ARBA00023015"/>
    </source>
</evidence>
<dbReference type="Gene3D" id="3.30.160.60">
    <property type="entry name" value="Classic Zinc Finger"/>
    <property type="match status" value="8"/>
</dbReference>
<dbReference type="PROSITE" id="PS00028">
    <property type="entry name" value="ZINC_FINGER_C2H2_1"/>
    <property type="match status" value="10"/>
</dbReference>
<dbReference type="EMBL" id="JAODUO010000106">
    <property type="protein sequence ID" value="KAK2189457.1"/>
    <property type="molecule type" value="Genomic_DNA"/>
</dbReference>
<evidence type="ECO:0000256" key="11">
    <source>
        <dbReference type="PROSITE-ProRule" id="PRU00042"/>
    </source>
</evidence>
<keyword evidence="4" id="KW-0677">Repeat</keyword>
<keyword evidence="5 11" id="KW-0863">Zinc-finger</keyword>
<keyword evidence="6" id="KW-0862">Zinc</keyword>
<feature type="domain" description="C2H2-type" evidence="13">
    <location>
        <begin position="317"/>
        <end position="344"/>
    </location>
</feature>
<evidence type="ECO:0000256" key="9">
    <source>
        <dbReference type="ARBA" id="ARBA00023163"/>
    </source>
</evidence>
<name>A0AAD9P7A8_RIDPI</name>
<dbReference type="InterPro" id="IPR036236">
    <property type="entry name" value="Znf_C2H2_sf"/>
</dbReference>
<evidence type="ECO:0000256" key="10">
    <source>
        <dbReference type="ARBA" id="ARBA00023242"/>
    </source>
</evidence>
<keyword evidence="9" id="KW-0804">Transcription</keyword>
<evidence type="ECO:0000256" key="1">
    <source>
        <dbReference type="ARBA" id="ARBA00004123"/>
    </source>
</evidence>